<evidence type="ECO:0000256" key="1">
    <source>
        <dbReference type="SAM" id="MobiDB-lite"/>
    </source>
</evidence>
<dbReference type="Pfam" id="PF06356">
    <property type="entry name" value="DUF1064"/>
    <property type="match status" value="1"/>
</dbReference>
<comment type="caution">
    <text evidence="2">The sequence shown here is derived from an EMBL/GenBank/DDBJ whole genome shotgun (WGS) entry which is preliminary data.</text>
</comment>
<evidence type="ECO:0000313" key="3">
    <source>
        <dbReference type="Proteomes" id="UP001184150"/>
    </source>
</evidence>
<dbReference type="InterPro" id="IPR009414">
    <property type="entry name" value="DUF1064"/>
</dbReference>
<evidence type="ECO:0008006" key="4">
    <source>
        <dbReference type="Google" id="ProtNLM"/>
    </source>
</evidence>
<dbReference type="EMBL" id="JAVDRD010000005">
    <property type="protein sequence ID" value="MDR6511490.1"/>
    <property type="molecule type" value="Genomic_DNA"/>
</dbReference>
<name>A0ABU1MMB6_9SPHN</name>
<organism evidence="2 3">
    <name type="scientific">Novosphingobium capsulatum</name>
    <dbReference type="NCBI Taxonomy" id="13688"/>
    <lineage>
        <taxon>Bacteria</taxon>
        <taxon>Pseudomonadati</taxon>
        <taxon>Pseudomonadota</taxon>
        <taxon>Alphaproteobacteria</taxon>
        <taxon>Sphingomonadales</taxon>
        <taxon>Sphingomonadaceae</taxon>
        <taxon>Novosphingobium</taxon>
    </lineage>
</organism>
<sequence length="115" mass="12881">MARSPSKYGAKAAPCAHGHNHASKREAKRCNDLHMLVRAGAIADLEVEPTFILAPDGQPIIMGNGHKARYRPDFLYRENGRQVAEDVKGMVVRDFPLRAALFRLCFPEIELRVVK</sequence>
<gene>
    <name evidence="2" type="ORF">J2792_002362</name>
</gene>
<dbReference type="Proteomes" id="UP001184150">
    <property type="component" value="Unassembled WGS sequence"/>
</dbReference>
<proteinExistence type="predicted"/>
<keyword evidence="3" id="KW-1185">Reference proteome</keyword>
<evidence type="ECO:0000313" key="2">
    <source>
        <dbReference type="EMBL" id="MDR6511490.1"/>
    </source>
</evidence>
<feature type="region of interest" description="Disordered" evidence="1">
    <location>
        <begin position="1"/>
        <end position="24"/>
    </location>
</feature>
<accession>A0ABU1MMB6</accession>
<protein>
    <recommendedName>
        <fullName evidence="4">DUF1064 domain-containing protein</fullName>
    </recommendedName>
</protein>
<dbReference type="RefSeq" id="WP_309805358.1">
    <property type="nucleotide sequence ID" value="NZ_JAVDRD010000005.1"/>
</dbReference>
<reference evidence="2 3" key="1">
    <citation type="submission" date="2023-07" db="EMBL/GenBank/DDBJ databases">
        <title>Sorghum-associated microbial communities from plants grown in Nebraska, USA.</title>
        <authorList>
            <person name="Schachtman D."/>
        </authorList>
    </citation>
    <scope>NUCLEOTIDE SEQUENCE [LARGE SCALE GENOMIC DNA]</scope>
    <source>
        <strain evidence="2 3">DS1027</strain>
    </source>
</reference>